<dbReference type="SMART" id="SM00347">
    <property type="entry name" value="HTH_MARR"/>
    <property type="match status" value="1"/>
</dbReference>
<reference evidence="2 3" key="1">
    <citation type="submission" date="2007-07" db="EMBL/GenBank/DDBJ databases">
        <title>Complete sequence of chromosome of Xanthobacter autotrophicus Py2.</title>
        <authorList>
            <consortium name="US DOE Joint Genome Institute"/>
            <person name="Copeland A."/>
            <person name="Lucas S."/>
            <person name="Lapidus A."/>
            <person name="Barry K."/>
            <person name="Glavina del Rio T."/>
            <person name="Hammon N."/>
            <person name="Israni S."/>
            <person name="Dalin E."/>
            <person name="Tice H."/>
            <person name="Pitluck S."/>
            <person name="Sims D."/>
            <person name="Brettin T."/>
            <person name="Bruce D."/>
            <person name="Detter J.C."/>
            <person name="Han C."/>
            <person name="Tapia R."/>
            <person name="Brainard J."/>
            <person name="Schmutz J."/>
            <person name="Larimer F."/>
            <person name="Land M."/>
            <person name="Hauser L."/>
            <person name="Kyrpides N."/>
            <person name="Kim E."/>
            <person name="Ensigns S.A."/>
            <person name="Richardson P."/>
        </authorList>
    </citation>
    <scope>NUCLEOTIDE SEQUENCE [LARGE SCALE GENOMIC DNA]</scope>
    <source>
        <strain evidence="3">ATCC BAA-1158 / Py2</strain>
    </source>
</reference>
<dbReference type="KEGG" id="xau:Xaut_3271"/>
<evidence type="ECO:0000259" key="1">
    <source>
        <dbReference type="PROSITE" id="PS50995"/>
    </source>
</evidence>
<evidence type="ECO:0000313" key="3">
    <source>
        <dbReference type="Proteomes" id="UP000002417"/>
    </source>
</evidence>
<sequence length="155" mass="16596">MNDKAPSLAPAPGDGKRGTHGYLGYLLRQAATAHRQRMEKALSGLGLTAPQFTVMTMVEAYPGLSGADLARLALVTPQTVSVILANLERADLVRRTPHAVHGRILEVVLTEAGRALLVDARARVHALEPDLQADLTPEAEDAVRRWLVAVAQLAP</sequence>
<gene>
    <name evidence="2" type="ordered locus">Xaut_3271</name>
</gene>
<dbReference type="Proteomes" id="UP000002417">
    <property type="component" value="Chromosome"/>
</dbReference>
<evidence type="ECO:0000313" key="2">
    <source>
        <dbReference type="EMBL" id="ABS68500.1"/>
    </source>
</evidence>
<organism evidence="2 3">
    <name type="scientific">Xanthobacter autotrophicus (strain ATCC BAA-1158 / Py2)</name>
    <dbReference type="NCBI Taxonomy" id="78245"/>
    <lineage>
        <taxon>Bacteria</taxon>
        <taxon>Pseudomonadati</taxon>
        <taxon>Pseudomonadota</taxon>
        <taxon>Alphaproteobacteria</taxon>
        <taxon>Hyphomicrobiales</taxon>
        <taxon>Xanthobacteraceae</taxon>
        <taxon>Xanthobacter</taxon>
    </lineage>
</organism>
<dbReference type="InterPro" id="IPR036390">
    <property type="entry name" value="WH_DNA-bd_sf"/>
</dbReference>
<dbReference type="PANTHER" id="PTHR33164">
    <property type="entry name" value="TRANSCRIPTIONAL REGULATOR, MARR FAMILY"/>
    <property type="match status" value="1"/>
</dbReference>
<name>A7IKF7_XANP2</name>
<feature type="domain" description="HTH marR-type" evidence="1">
    <location>
        <begin position="20"/>
        <end position="152"/>
    </location>
</feature>
<proteinExistence type="predicted"/>
<dbReference type="InterPro" id="IPR000835">
    <property type="entry name" value="HTH_MarR-typ"/>
</dbReference>
<dbReference type="OrthoDB" id="511972at2"/>
<dbReference type="GO" id="GO:0006950">
    <property type="term" value="P:response to stress"/>
    <property type="evidence" value="ECO:0007669"/>
    <property type="project" value="TreeGrafter"/>
</dbReference>
<dbReference type="eggNOG" id="COG1846">
    <property type="taxonomic scope" value="Bacteria"/>
</dbReference>
<accession>A7IKF7</accession>
<dbReference type="InterPro" id="IPR039422">
    <property type="entry name" value="MarR/SlyA-like"/>
</dbReference>
<dbReference type="AlphaFoldDB" id="A7IKF7"/>
<dbReference type="SUPFAM" id="SSF46785">
    <property type="entry name" value="Winged helix' DNA-binding domain"/>
    <property type="match status" value="1"/>
</dbReference>
<dbReference type="PhylomeDB" id="A7IKF7"/>
<dbReference type="Pfam" id="PF12802">
    <property type="entry name" value="MarR_2"/>
    <property type="match status" value="1"/>
</dbReference>
<dbReference type="PANTHER" id="PTHR33164:SF43">
    <property type="entry name" value="HTH-TYPE TRANSCRIPTIONAL REPRESSOR YETL"/>
    <property type="match status" value="1"/>
</dbReference>
<dbReference type="Gene3D" id="1.10.10.10">
    <property type="entry name" value="Winged helix-like DNA-binding domain superfamily/Winged helix DNA-binding domain"/>
    <property type="match status" value="1"/>
</dbReference>
<keyword evidence="3" id="KW-1185">Reference proteome</keyword>
<dbReference type="HOGENOM" id="CLU_083287_4_4_5"/>
<dbReference type="EMBL" id="CP000781">
    <property type="protein sequence ID" value="ABS68500.1"/>
    <property type="molecule type" value="Genomic_DNA"/>
</dbReference>
<dbReference type="PROSITE" id="PS50995">
    <property type="entry name" value="HTH_MARR_2"/>
    <property type="match status" value="1"/>
</dbReference>
<dbReference type="GO" id="GO:0003700">
    <property type="term" value="F:DNA-binding transcription factor activity"/>
    <property type="evidence" value="ECO:0007669"/>
    <property type="project" value="InterPro"/>
</dbReference>
<dbReference type="InterPro" id="IPR036388">
    <property type="entry name" value="WH-like_DNA-bd_sf"/>
</dbReference>
<protein>
    <submittedName>
        <fullName evidence="2">Transcriptional regulator, MarR family</fullName>
    </submittedName>
</protein>